<dbReference type="Proteomes" id="UP000269199">
    <property type="component" value="Chromosome"/>
</dbReference>
<gene>
    <name evidence="1" type="ORF">RC54_14720</name>
</gene>
<evidence type="ECO:0000313" key="1">
    <source>
        <dbReference type="EMBL" id="AYR24997.1"/>
    </source>
</evidence>
<reference evidence="1 2" key="1">
    <citation type="submission" date="2017-11" db="EMBL/GenBank/DDBJ databases">
        <title>Complete genome sequence of Herbaspirillum rubrisubalbicans DSM 11543.</title>
        <authorList>
            <person name="Chen M."/>
            <person name="An Q."/>
        </authorList>
    </citation>
    <scope>NUCLEOTIDE SEQUENCE [LARGE SCALE GENOMIC DNA]</scope>
    <source>
        <strain evidence="1 2">DSM 11543</strain>
    </source>
</reference>
<sequence length="177" mass="19405">MTRYVPLVLLFVCLVASPDSPSMPDAVLEVCLTVDQADQLGRLPVSIDPVAGRVQVMERGPLSPYDLFLPDGDNRVLRIGFASGNPAGGDYLFVNSHRGYLDHAILLSPEATPRLQRPRQAAFATLGYHGQRYLCLMETHGPRQRSVFVARIPARMGAELRLFYKQMVLPSGSAGTP</sequence>
<name>A0AAD0XH02_9BURK</name>
<dbReference type="EMBL" id="CP024996">
    <property type="protein sequence ID" value="AYR24997.1"/>
    <property type="molecule type" value="Genomic_DNA"/>
</dbReference>
<proteinExistence type="predicted"/>
<evidence type="ECO:0000313" key="2">
    <source>
        <dbReference type="Proteomes" id="UP000269199"/>
    </source>
</evidence>
<dbReference type="RefSeq" id="WP_058895854.1">
    <property type="nucleotide sequence ID" value="NZ_CP024996.1"/>
</dbReference>
<organism evidence="1 2">
    <name type="scientific">Herbaspirillum rubrisubalbicans</name>
    <dbReference type="NCBI Taxonomy" id="80842"/>
    <lineage>
        <taxon>Bacteria</taxon>
        <taxon>Pseudomonadati</taxon>
        <taxon>Pseudomonadota</taxon>
        <taxon>Betaproteobacteria</taxon>
        <taxon>Burkholderiales</taxon>
        <taxon>Oxalobacteraceae</taxon>
        <taxon>Herbaspirillum</taxon>
    </lineage>
</organism>
<dbReference type="AlphaFoldDB" id="A0AAD0XH02"/>
<accession>A0AAD0XH02</accession>
<protein>
    <submittedName>
        <fullName evidence="1">Uncharacterized protein</fullName>
    </submittedName>
</protein>